<name>A0A9D4S876_DREPO</name>
<accession>A0A9D4S876</accession>
<keyword evidence="2" id="KW-1185">Reference proteome</keyword>
<reference evidence="1" key="2">
    <citation type="submission" date="2020-11" db="EMBL/GenBank/DDBJ databases">
        <authorList>
            <person name="McCartney M.A."/>
            <person name="Auch B."/>
            <person name="Kono T."/>
            <person name="Mallez S."/>
            <person name="Becker A."/>
            <person name="Gohl D.M."/>
            <person name="Silverstein K.A.T."/>
            <person name="Koren S."/>
            <person name="Bechman K.B."/>
            <person name="Herman A."/>
            <person name="Abrahante J.E."/>
            <person name="Garbe J."/>
        </authorList>
    </citation>
    <scope>NUCLEOTIDE SEQUENCE</scope>
    <source>
        <strain evidence="1">Duluth1</strain>
        <tissue evidence="1">Whole animal</tissue>
    </source>
</reference>
<evidence type="ECO:0000313" key="2">
    <source>
        <dbReference type="Proteomes" id="UP000828390"/>
    </source>
</evidence>
<gene>
    <name evidence="1" type="ORF">DPMN_017489</name>
</gene>
<comment type="caution">
    <text evidence="1">The sequence shown here is derived from an EMBL/GenBank/DDBJ whole genome shotgun (WGS) entry which is preliminary data.</text>
</comment>
<proteinExistence type="predicted"/>
<sequence length="128" mass="14635">MTKLIMMMVMMMAVVVIMMIMMTIMAAMVVVMMRKRKQRKRMIKMIIMIMMMMMIKSKPYIRPFHGLPHVVRAGSLVALLLCLRSLGVETQVMRYNVTASHTTHNLPVLGTCTTGSGTLKQQQQEVEN</sequence>
<reference evidence="1" key="1">
    <citation type="journal article" date="2019" name="bioRxiv">
        <title>The Genome of the Zebra Mussel, Dreissena polymorpha: A Resource for Invasive Species Research.</title>
        <authorList>
            <person name="McCartney M.A."/>
            <person name="Auch B."/>
            <person name="Kono T."/>
            <person name="Mallez S."/>
            <person name="Zhang Y."/>
            <person name="Obille A."/>
            <person name="Becker A."/>
            <person name="Abrahante J.E."/>
            <person name="Garbe J."/>
            <person name="Badalamenti J.P."/>
            <person name="Herman A."/>
            <person name="Mangelson H."/>
            <person name="Liachko I."/>
            <person name="Sullivan S."/>
            <person name="Sone E.D."/>
            <person name="Koren S."/>
            <person name="Silverstein K.A.T."/>
            <person name="Beckman K.B."/>
            <person name="Gohl D.M."/>
        </authorList>
    </citation>
    <scope>NUCLEOTIDE SEQUENCE</scope>
    <source>
        <strain evidence="1">Duluth1</strain>
        <tissue evidence="1">Whole animal</tissue>
    </source>
</reference>
<dbReference type="EMBL" id="JAIWYP010000001">
    <property type="protein sequence ID" value="KAH3893342.1"/>
    <property type="molecule type" value="Genomic_DNA"/>
</dbReference>
<dbReference type="Proteomes" id="UP000828390">
    <property type="component" value="Unassembled WGS sequence"/>
</dbReference>
<dbReference type="AlphaFoldDB" id="A0A9D4S876"/>
<protein>
    <submittedName>
        <fullName evidence="1">Uncharacterized protein</fullName>
    </submittedName>
</protein>
<organism evidence="1 2">
    <name type="scientific">Dreissena polymorpha</name>
    <name type="common">Zebra mussel</name>
    <name type="synonym">Mytilus polymorpha</name>
    <dbReference type="NCBI Taxonomy" id="45954"/>
    <lineage>
        <taxon>Eukaryota</taxon>
        <taxon>Metazoa</taxon>
        <taxon>Spiralia</taxon>
        <taxon>Lophotrochozoa</taxon>
        <taxon>Mollusca</taxon>
        <taxon>Bivalvia</taxon>
        <taxon>Autobranchia</taxon>
        <taxon>Heteroconchia</taxon>
        <taxon>Euheterodonta</taxon>
        <taxon>Imparidentia</taxon>
        <taxon>Neoheterodontei</taxon>
        <taxon>Myida</taxon>
        <taxon>Dreissenoidea</taxon>
        <taxon>Dreissenidae</taxon>
        <taxon>Dreissena</taxon>
    </lineage>
</organism>
<evidence type="ECO:0000313" key="1">
    <source>
        <dbReference type="EMBL" id="KAH3893342.1"/>
    </source>
</evidence>